<comment type="subcellular location">
    <subcellularLocation>
        <location evidence="1">Nucleus</location>
    </subcellularLocation>
</comment>
<dbReference type="PANTHER" id="PTHR40621:SF11">
    <property type="entry name" value="TRANSCRIPTION FACTOR KAPC-RELATED"/>
    <property type="match status" value="1"/>
</dbReference>
<evidence type="ECO:0008006" key="10">
    <source>
        <dbReference type="Google" id="ProtNLM"/>
    </source>
</evidence>
<protein>
    <recommendedName>
        <fullName evidence="10">BZIP domain-containing protein</fullName>
    </recommendedName>
</protein>
<evidence type="ECO:0000256" key="5">
    <source>
        <dbReference type="ARBA" id="ARBA00023163"/>
    </source>
</evidence>
<evidence type="ECO:0000256" key="6">
    <source>
        <dbReference type="ARBA" id="ARBA00023242"/>
    </source>
</evidence>
<feature type="region of interest" description="Disordered" evidence="7">
    <location>
        <begin position="30"/>
        <end position="69"/>
    </location>
</feature>
<sequence>MATDAADESDDGRPSFSTFWKKTKEVLHGNRVEFVQHGKQNHDAAHSSESPEAGSESSPAKPLTASEKAKLRRAQVRRAQVQHRQRKAEYVKQLELDVSHFRELIALTEGEAAELGKDNDAMRAQLQLLGITISVAAARQHEKQPQPQPQTTPMDMEGIEAQIDRLLDLNQDILGLPAVGQIDSLPQQSQQPPQTTDMFGDINIDDIVVTLKKDDELRTPVFSVRSSSSNPSVSNPSPGNMTSPPTSEGDMQLSVEQEQLAINFILSLEHICWDHFWLGDYPEHQHHSNQAKGHTLMASTFLMASAPEAVYMGRKRISSASQCGVRRLVGIDYTYPAVYYEWPSPRISLAALHGLASSLNPGDTELTPIQAWFELADRYPMEVLLDAQLLNELSRELNGVVKCLVFGAMMERDAFESVVGRVLGPTLEGIMARSMIDQAEQPVGDY</sequence>
<dbReference type="Proteomes" id="UP001498476">
    <property type="component" value="Unassembled WGS sequence"/>
</dbReference>
<comment type="caution">
    <text evidence="8">The sequence shown here is derived from an EMBL/GenBank/DDBJ whole genome shotgun (WGS) entry which is preliminary data.</text>
</comment>
<name>A0ABR1HL25_9HYPO</name>
<dbReference type="Gene3D" id="1.20.5.170">
    <property type="match status" value="1"/>
</dbReference>
<evidence type="ECO:0000256" key="1">
    <source>
        <dbReference type="ARBA" id="ARBA00004123"/>
    </source>
</evidence>
<evidence type="ECO:0000256" key="4">
    <source>
        <dbReference type="ARBA" id="ARBA00023125"/>
    </source>
</evidence>
<evidence type="ECO:0000256" key="3">
    <source>
        <dbReference type="ARBA" id="ARBA00023015"/>
    </source>
</evidence>
<evidence type="ECO:0000256" key="7">
    <source>
        <dbReference type="SAM" id="MobiDB-lite"/>
    </source>
</evidence>
<organism evidence="8 9">
    <name type="scientific">Neonectria punicea</name>
    <dbReference type="NCBI Taxonomy" id="979145"/>
    <lineage>
        <taxon>Eukaryota</taxon>
        <taxon>Fungi</taxon>
        <taxon>Dikarya</taxon>
        <taxon>Ascomycota</taxon>
        <taxon>Pezizomycotina</taxon>
        <taxon>Sordariomycetes</taxon>
        <taxon>Hypocreomycetidae</taxon>
        <taxon>Hypocreales</taxon>
        <taxon>Nectriaceae</taxon>
        <taxon>Neonectria</taxon>
    </lineage>
</organism>
<keyword evidence="6" id="KW-0539">Nucleus</keyword>
<evidence type="ECO:0000256" key="2">
    <source>
        <dbReference type="ARBA" id="ARBA00007163"/>
    </source>
</evidence>
<feature type="compositionally biased region" description="Low complexity" evidence="7">
    <location>
        <begin position="221"/>
        <end position="240"/>
    </location>
</feature>
<proteinExistence type="inferred from homology"/>
<keyword evidence="4" id="KW-0238">DNA-binding</keyword>
<keyword evidence="5" id="KW-0804">Transcription</keyword>
<dbReference type="InterPro" id="IPR046347">
    <property type="entry name" value="bZIP_sf"/>
</dbReference>
<dbReference type="CDD" id="cd14688">
    <property type="entry name" value="bZIP_YAP"/>
    <property type="match status" value="1"/>
</dbReference>
<gene>
    <name evidence="8" type="ORF">QQX98_001897</name>
</gene>
<keyword evidence="3" id="KW-0805">Transcription regulation</keyword>
<evidence type="ECO:0000313" key="9">
    <source>
        <dbReference type="Proteomes" id="UP001498476"/>
    </source>
</evidence>
<keyword evidence="9" id="KW-1185">Reference proteome</keyword>
<evidence type="ECO:0000313" key="8">
    <source>
        <dbReference type="EMBL" id="KAK7421903.1"/>
    </source>
</evidence>
<accession>A0ABR1HL25</accession>
<feature type="region of interest" description="Disordered" evidence="7">
    <location>
        <begin position="221"/>
        <end position="251"/>
    </location>
</feature>
<reference evidence="8 9" key="1">
    <citation type="journal article" date="2025" name="Microbiol. Resour. Announc.">
        <title>Draft genome sequences for Neonectria magnoliae and Neonectria punicea, canker pathogens of Liriodendron tulipifera and Acer saccharum in West Virginia.</title>
        <authorList>
            <person name="Petronek H.M."/>
            <person name="Kasson M.T."/>
            <person name="Metheny A.M."/>
            <person name="Stauder C.M."/>
            <person name="Lovett B."/>
            <person name="Lynch S.C."/>
            <person name="Garnas J.R."/>
            <person name="Kasson L.R."/>
            <person name="Stajich J.E."/>
        </authorList>
    </citation>
    <scope>NUCLEOTIDE SEQUENCE [LARGE SCALE GENOMIC DNA]</scope>
    <source>
        <strain evidence="8 9">NRRL 64653</strain>
    </source>
</reference>
<dbReference type="SUPFAM" id="SSF57959">
    <property type="entry name" value="Leucine zipper domain"/>
    <property type="match status" value="1"/>
</dbReference>
<dbReference type="InterPro" id="IPR050936">
    <property type="entry name" value="AP-1-like"/>
</dbReference>
<feature type="compositionally biased region" description="Low complexity" evidence="7">
    <location>
        <begin position="47"/>
        <end position="62"/>
    </location>
</feature>
<comment type="similarity">
    <text evidence="2">Belongs to the bZIP family.</text>
</comment>
<dbReference type="PANTHER" id="PTHR40621">
    <property type="entry name" value="TRANSCRIPTION FACTOR KAPC-RELATED"/>
    <property type="match status" value="1"/>
</dbReference>
<feature type="compositionally biased region" description="Basic and acidic residues" evidence="7">
    <location>
        <begin position="30"/>
        <end position="46"/>
    </location>
</feature>
<dbReference type="EMBL" id="JAZAVJ010000019">
    <property type="protein sequence ID" value="KAK7421903.1"/>
    <property type="molecule type" value="Genomic_DNA"/>
</dbReference>